<dbReference type="NCBIfam" id="NF038167">
    <property type="entry name" value="cyan_ocin_like"/>
    <property type="match status" value="1"/>
</dbReference>
<feature type="region of interest" description="Disordered" evidence="1">
    <location>
        <begin position="24"/>
        <end position="52"/>
    </location>
</feature>
<sequence length="106" mass="11653">MSCPMMTFQWFVELSDQEQEFLTGGSLPQISNNNFSQKAENTTENNSNTPLGKVSRMNTDFADVNSGAQSILSSDQPRVSPFGSVNNLLPNNLRSFNNPLGTLGMF</sequence>
<protein>
    <submittedName>
        <fullName evidence="2">CTB family bacteriocin</fullName>
    </submittedName>
</protein>
<evidence type="ECO:0000313" key="3">
    <source>
        <dbReference type="Proteomes" id="UP000826540"/>
    </source>
</evidence>
<keyword evidence="3" id="KW-1185">Reference proteome</keyword>
<dbReference type="Proteomes" id="UP000826540">
    <property type="component" value="Chromosome"/>
</dbReference>
<accession>A0ABX8WUX9</accession>
<dbReference type="InterPro" id="IPR049891">
    <property type="entry name" value="CTB"/>
</dbReference>
<organism evidence="2 3">
    <name type="scientific">Sphaerospermopsis torques-reginae ITEP-024</name>
    <dbReference type="NCBI Taxonomy" id="984208"/>
    <lineage>
        <taxon>Bacteria</taxon>
        <taxon>Bacillati</taxon>
        <taxon>Cyanobacteriota</taxon>
        <taxon>Cyanophyceae</taxon>
        <taxon>Nostocales</taxon>
        <taxon>Aphanizomenonaceae</taxon>
        <taxon>Sphaerospermopsis</taxon>
        <taxon>Sphaerospermopsis torques-reginae</taxon>
    </lineage>
</organism>
<gene>
    <name evidence="2" type="ORF">K2F26_13235</name>
</gene>
<proteinExistence type="predicted"/>
<name>A0ABX8WUX9_9CYAN</name>
<evidence type="ECO:0000313" key="2">
    <source>
        <dbReference type="EMBL" id="QYX29941.1"/>
    </source>
</evidence>
<feature type="compositionally biased region" description="Polar residues" evidence="1">
    <location>
        <begin position="26"/>
        <end position="50"/>
    </location>
</feature>
<dbReference type="RefSeq" id="WP_220608201.1">
    <property type="nucleotide sequence ID" value="NZ_CP080598.1"/>
</dbReference>
<evidence type="ECO:0000256" key="1">
    <source>
        <dbReference type="SAM" id="MobiDB-lite"/>
    </source>
</evidence>
<reference evidence="2 3" key="1">
    <citation type="journal article" date="2022" name="J. Am. Chem. Soc.">
        <title>Biosynthesis of Guanitoxin Enables Global Environmental Detection in Freshwater Cyanobacteria.</title>
        <authorList>
            <person name="Lima S.T."/>
            <person name="Fallon T.R."/>
            <person name="Cordoza J.L."/>
            <person name="Chekan J.R."/>
            <person name="Delbaje E."/>
            <person name="Hopiavuori A.R."/>
            <person name="Alvarenga D.O."/>
            <person name="Wood S.M."/>
            <person name="Luhavaya H."/>
            <person name="Baumgartner J.T."/>
            <person name="Dorr F.A."/>
            <person name="Etchegaray A."/>
            <person name="Pinto E."/>
            <person name="McKinnie S.M.K."/>
            <person name="Fiore M.F."/>
            <person name="Moore B.S."/>
        </authorList>
    </citation>
    <scope>NUCLEOTIDE SEQUENCE [LARGE SCALE GENOMIC DNA]</scope>
    <source>
        <strain evidence="2 3">ITEP-024</strain>
    </source>
</reference>
<dbReference type="EMBL" id="CP080598">
    <property type="protein sequence ID" value="QYX29941.1"/>
    <property type="molecule type" value="Genomic_DNA"/>
</dbReference>